<dbReference type="AlphaFoldDB" id="A0A5C7VXH1"/>
<sequence>MDAKASGNEDSILLSQAEKSEFLAVFGDKQFYLREALLLPPVETLCALLDINLRSLWEVSREAHRGLPTSKTALKHLSTSASAVSIKAQQKFILAVPMSRQSTELSIAQMEKGFTVPTITSWLSLLEGARLNPVVLSYWKDKLYALSELSGEVIRSLPNKRDRFFAYTASEVVTLLGCPASRQPTLDLLHDLSEDELLQSRALEQLMSADSWAALLRLAAWFMADSQVANWELEVEGGTQNAIRASWVIPKWCASNQSWSNPMEAALEKLAILAGSTKKRPGPVTYLGKLWASHDGMAPESRIRLLRNWKQLKGGRPSFELLLDLIKVIDDQGIKKRDDLSLDAKADYWDGACVFRFAETMSIVIRDLQRAGWPTELLISLMGVYEAEYRKARCLLGKPIEN</sequence>
<gene>
    <name evidence="1" type="ORF">E6Q69_13570</name>
</gene>
<evidence type="ECO:0000313" key="1">
    <source>
        <dbReference type="EMBL" id="TXI30356.1"/>
    </source>
</evidence>
<dbReference type="EMBL" id="SSFO01000227">
    <property type="protein sequence ID" value="TXI30356.1"/>
    <property type="molecule type" value="Genomic_DNA"/>
</dbReference>
<comment type="caution">
    <text evidence="1">The sequence shown here is derived from an EMBL/GenBank/DDBJ whole genome shotgun (WGS) entry which is preliminary data.</text>
</comment>
<dbReference type="Proteomes" id="UP000321110">
    <property type="component" value="Unassembled WGS sequence"/>
</dbReference>
<proteinExistence type="predicted"/>
<organism evidence="1 2">
    <name type="scientific">Aquipseudomonas alcaligenes</name>
    <name type="common">Pseudomonas alcaligenes</name>
    <dbReference type="NCBI Taxonomy" id="43263"/>
    <lineage>
        <taxon>Bacteria</taxon>
        <taxon>Pseudomonadati</taxon>
        <taxon>Pseudomonadota</taxon>
        <taxon>Gammaproteobacteria</taxon>
        <taxon>Pseudomonadales</taxon>
        <taxon>Pseudomonadaceae</taxon>
        <taxon>Aquipseudomonas</taxon>
    </lineage>
</organism>
<reference evidence="1 2" key="1">
    <citation type="submission" date="2018-09" db="EMBL/GenBank/DDBJ databases">
        <title>Metagenome Assembled Genomes from an Advanced Water Purification Facility.</title>
        <authorList>
            <person name="Stamps B.W."/>
            <person name="Spear J.R."/>
        </authorList>
    </citation>
    <scope>NUCLEOTIDE SEQUENCE [LARGE SCALE GENOMIC DNA]</scope>
    <source>
        <strain evidence="1">Bin_52_1</strain>
    </source>
</reference>
<evidence type="ECO:0000313" key="2">
    <source>
        <dbReference type="Proteomes" id="UP000321110"/>
    </source>
</evidence>
<accession>A0A5C7VXH1</accession>
<name>A0A5C7VXH1_AQUAC</name>
<protein>
    <submittedName>
        <fullName evidence="1">Uncharacterized protein</fullName>
    </submittedName>
</protein>